<feature type="region of interest" description="Disordered" evidence="1">
    <location>
        <begin position="362"/>
        <end position="383"/>
    </location>
</feature>
<feature type="signal peptide" evidence="2">
    <location>
        <begin position="1"/>
        <end position="26"/>
    </location>
</feature>
<organism evidence="4 5">
    <name type="scientific">Kitasatospora misakiensis</name>
    <dbReference type="NCBI Taxonomy" id="67330"/>
    <lineage>
        <taxon>Bacteria</taxon>
        <taxon>Bacillati</taxon>
        <taxon>Actinomycetota</taxon>
        <taxon>Actinomycetes</taxon>
        <taxon>Kitasatosporales</taxon>
        <taxon>Streptomycetaceae</taxon>
        <taxon>Kitasatospora</taxon>
    </lineage>
</organism>
<dbReference type="SMART" id="SM00089">
    <property type="entry name" value="PKD"/>
    <property type="match status" value="2"/>
</dbReference>
<dbReference type="EMBL" id="JBHSOF010000080">
    <property type="protein sequence ID" value="MFC5668094.1"/>
    <property type="molecule type" value="Genomic_DNA"/>
</dbReference>
<keyword evidence="2" id="KW-0732">Signal</keyword>
<evidence type="ECO:0000256" key="2">
    <source>
        <dbReference type="SAM" id="SignalP"/>
    </source>
</evidence>
<sequence>MRLRHAFGLTLAAATAVLGLPGPAAAGPTAEAGTTIHVNNSGDRACSDRGPGTFAQPYCTISAAAAVVEPGQTVRVWPGRNYKESVRITRSGTPDQPITFLGVPEADPAERAQPAVETAAGGYTPVTLTGVHDVVLSGLRFNGTLALTDATRVTVDRNVFGQTGPGPAITVGGAGDGVTVSRNFLDGTAGGIEVRPGSRNVLVTANDFREVGGVGLNATDTADLAVTNNTFATTCPTSVAVNGNSPRAVVKNNITTSVGGFPRYRTCRAPAFSVSPEAATTAALDYNTVHPAPGYGSYAWAGTVYGTPEEFAAATGQGGHDLDLDLRFSGNYHDLLSDNDPATAGAVDSADPTAPGVDTDLRGQSYIDHPGVANTDGSTRDRGAHELTGTDLSTVELRGVGGDGPPLTVRATVQFGGVLFPSWPNTYTVDFGDGSEPVTSATGIVVHTYPSVGTYDVRAVAVDQRGGRAPSRAVRLTLADPGAVGADLTATNSGWPYTYMFRPTVPAPWSTSLDAIDFGDGTTPVGPTGGAFAHSYRAPGTYTVSYTAKDRDGRTLVIGKAIRVDIDPARAVLQPGERVQVLARTPSAVLNGGAHYGYGVWAPFTPAGFSPRPFAEQDVTSAAVATTGDQEAHNVVTAKGRVYIADRLIQPGHWEKVGWWVADGRWSTWGEVTSAGAAGPLPGTPTQVATVAMGRKLQVLALVDGRVHQATADYERGTWSPWSDVTAAAGLLPATRITAAAIGNALHIVTLGTDGHVRDATGDYDRGSWGNGDPTPMIGLPGAAVTDLSAAATGTTLRIVAVAGGRLHQADADYAAGRWSGWSDLTAATDGDGAADRVAAVAIGNKLHLYTLGGGVLRDATGDYDGGTWSRWGDVSAALGAPALTDLAVTAS</sequence>
<protein>
    <submittedName>
        <fullName evidence="4">PKD domain-containing protein</fullName>
    </submittedName>
</protein>
<dbReference type="InterPro" id="IPR012334">
    <property type="entry name" value="Pectin_lyas_fold"/>
</dbReference>
<feature type="chain" id="PRO_5045967658" evidence="2">
    <location>
        <begin position="27"/>
        <end position="892"/>
    </location>
</feature>
<dbReference type="InterPro" id="IPR022409">
    <property type="entry name" value="PKD/Chitinase_dom"/>
</dbReference>
<feature type="domain" description="PKD" evidence="3">
    <location>
        <begin position="424"/>
        <end position="469"/>
    </location>
</feature>
<dbReference type="CDD" id="cd00146">
    <property type="entry name" value="PKD"/>
    <property type="match status" value="2"/>
</dbReference>
<dbReference type="Gene3D" id="2.160.20.10">
    <property type="entry name" value="Single-stranded right-handed beta-helix, Pectin lyase-like"/>
    <property type="match status" value="1"/>
</dbReference>
<accession>A0ABW0XF70</accession>
<evidence type="ECO:0000313" key="4">
    <source>
        <dbReference type="EMBL" id="MFC5668094.1"/>
    </source>
</evidence>
<dbReference type="InterPro" id="IPR000601">
    <property type="entry name" value="PKD_dom"/>
</dbReference>
<proteinExistence type="predicted"/>
<evidence type="ECO:0000313" key="5">
    <source>
        <dbReference type="Proteomes" id="UP001595975"/>
    </source>
</evidence>
<name>A0ABW0XF70_9ACTN</name>
<dbReference type="InterPro" id="IPR039448">
    <property type="entry name" value="Beta_helix"/>
</dbReference>
<comment type="caution">
    <text evidence="4">The sequence shown here is derived from an EMBL/GenBank/DDBJ whole genome shotgun (WGS) entry which is preliminary data.</text>
</comment>
<dbReference type="RefSeq" id="WP_380229742.1">
    <property type="nucleotide sequence ID" value="NZ_JBHSOF010000080.1"/>
</dbReference>
<dbReference type="Pfam" id="PF00801">
    <property type="entry name" value="PKD"/>
    <property type="match status" value="2"/>
</dbReference>
<feature type="domain" description="PKD" evidence="3">
    <location>
        <begin position="517"/>
        <end position="564"/>
    </location>
</feature>
<gene>
    <name evidence="4" type="ORF">ACFP3U_34655</name>
</gene>
<dbReference type="Gene3D" id="2.60.40.10">
    <property type="entry name" value="Immunoglobulins"/>
    <property type="match status" value="2"/>
</dbReference>
<dbReference type="InterPro" id="IPR011050">
    <property type="entry name" value="Pectin_lyase_fold/virulence"/>
</dbReference>
<evidence type="ECO:0000256" key="1">
    <source>
        <dbReference type="SAM" id="MobiDB-lite"/>
    </source>
</evidence>
<keyword evidence="5" id="KW-1185">Reference proteome</keyword>
<dbReference type="SUPFAM" id="SSF49299">
    <property type="entry name" value="PKD domain"/>
    <property type="match status" value="2"/>
</dbReference>
<reference evidence="5" key="1">
    <citation type="journal article" date="2019" name="Int. J. Syst. Evol. Microbiol.">
        <title>The Global Catalogue of Microorganisms (GCM) 10K type strain sequencing project: providing services to taxonomists for standard genome sequencing and annotation.</title>
        <authorList>
            <consortium name="The Broad Institute Genomics Platform"/>
            <consortium name="The Broad Institute Genome Sequencing Center for Infectious Disease"/>
            <person name="Wu L."/>
            <person name="Ma J."/>
        </authorList>
    </citation>
    <scope>NUCLEOTIDE SEQUENCE [LARGE SCALE GENOMIC DNA]</scope>
    <source>
        <strain evidence="5">CGMCC 4.1437</strain>
    </source>
</reference>
<dbReference type="SUPFAM" id="SSF89372">
    <property type="entry name" value="Fucose-specific lectin"/>
    <property type="match status" value="1"/>
</dbReference>
<dbReference type="SUPFAM" id="SSF51126">
    <property type="entry name" value="Pectin lyase-like"/>
    <property type="match status" value="1"/>
</dbReference>
<dbReference type="Proteomes" id="UP001595975">
    <property type="component" value="Unassembled WGS sequence"/>
</dbReference>
<dbReference type="InterPro" id="IPR013783">
    <property type="entry name" value="Ig-like_fold"/>
</dbReference>
<evidence type="ECO:0000259" key="3">
    <source>
        <dbReference type="PROSITE" id="PS50093"/>
    </source>
</evidence>
<dbReference type="InterPro" id="IPR035986">
    <property type="entry name" value="PKD_dom_sf"/>
</dbReference>
<dbReference type="PROSITE" id="PS50093">
    <property type="entry name" value="PKD"/>
    <property type="match status" value="2"/>
</dbReference>
<dbReference type="Pfam" id="PF13229">
    <property type="entry name" value="Beta_helix"/>
    <property type="match status" value="1"/>
</dbReference>